<name>A0A6C0C0M1_9ZZZZ</name>
<sequence>MALHLKEKESAPVLRDCPLVCPPVLCEHLTKGSCAWTGSVSPKHNTNDADKIIVDSWKVV</sequence>
<organism evidence="1">
    <name type="scientific">viral metagenome</name>
    <dbReference type="NCBI Taxonomy" id="1070528"/>
    <lineage>
        <taxon>unclassified sequences</taxon>
        <taxon>metagenomes</taxon>
        <taxon>organismal metagenomes</taxon>
    </lineage>
</organism>
<dbReference type="EMBL" id="MN739301">
    <property type="protein sequence ID" value="QHS97651.1"/>
    <property type="molecule type" value="Genomic_DNA"/>
</dbReference>
<dbReference type="AlphaFoldDB" id="A0A6C0C0M1"/>
<protein>
    <submittedName>
        <fullName evidence="1">Uncharacterized protein</fullName>
    </submittedName>
</protein>
<reference evidence="1" key="1">
    <citation type="journal article" date="2020" name="Nature">
        <title>Giant virus diversity and host interactions through global metagenomics.</title>
        <authorList>
            <person name="Schulz F."/>
            <person name="Roux S."/>
            <person name="Paez-Espino D."/>
            <person name="Jungbluth S."/>
            <person name="Walsh D.A."/>
            <person name="Denef V.J."/>
            <person name="McMahon K.D."/>
            <person name="Konstantinidis K.T."/>
            <person name="Eloe-Fadrosh E.A."/>
            <person name="Kyrpides N.C."/>
            <person name="Woyke T."/>
        </authorList>
    </citation>
    <scope>NUCLEOTIDE SEQUENCE</scope>
    <source>
        <strain evidence="1">GVMAG-M-3300020182-33</strain>
    </source>
</reference>
<accession>A0A6C0C0M1</accession>
<evidence type="ECO:0000313" key="1">
    <source>
        <dbReference type="EMBL" id="QHS97651.1"/>
    </source>
</evidence>
<proteinExistence type="predicted"/>